<dbReference type="Gene3D" id="3.30.420.10">
    <property type="entry name" value="Ribonuclease H-like superfamily/Ribonuclease H"/>
    <property type="match status" value="1"/>
</dbReference>
<dbReference type="SUPFAM" id="SSF53474">
    <property type="entry name" value="alpha/beta-Hydrolases"/>
    <property type="match status" value="1"/>
</dbReference>
<dbReference type="InterPro" id="IPR013094">
    <property type="entry name" value="AB_hydrolase_3"/>
</dbReference>
<dbReference type="Pfam" id="PF07859">
    <property type="entry name" value="Abhydrolase_3"/>
    <property type="match status" value="1"/>
</dbReference>
<feature type="non-terminal residue" evidence="2">
    <location>
        <position position="1"/>
    </location>
</feature>
<protein>
    <recommendedName>
        <fullName evidence="1">Integrase catalytic domain-containing protein</fullName>
    </recommendedName>
</protein>
<evidence type="ECO:0000313" key="3">
    <source>
        <dbReference type="Proteomes" id="UP000241848"/>
    </source>
</evidence>
<dbReference type="InterPro" id="IPR012337">
    <property type="entry name" value="RNaseH-like_sf"/>
</dbReference>
<organism evidence="2 3">
    <name type="scientific">Sulfobacillus acidophilus</name>
    <dbReference type="NCBI Taxonomy" id="53633"/>
    <lineage>
        <taxon>Bacteria</taxon>
        <taxon>Bacillati</taxon>
        <taxon>Bacillota</taxon>
        <taxon>Clostridia</taxon>
        <taxon>Eubacteriales</taxon>
        <taxon>Clostridiales Family XVII. Incertae Sedis</taxon>
        <taxon>Sulfobacillus</taxon>
    </lineage>
</organism>
<dbReference type="GO" id="GO:0015074">
    <property type="term" value="P:DNA integration"/>
    <property type="evidence" value="ECO:0007669"/>
    <property type="project" value="InterPro"/>
</dbReference>
<dbReference type="AlphaFoldDB" id="A0A2T2WDM2"/>
<dbReference type="Pfam" id="PF00665">
    <property type="entry name" value="rve"/>
    <property type="match status" value="1"/>
</dbReference>
<evidence type="ECO:0000313" key="2">
    <source>
        <dbReference type="EMBL" id="PSR20341.1"/>
    </source>
</evidence>
<dbReference type="GO" id="GO:0003676">
    <property type="term" value="F:nucleic acid binding"/>
    <property type="evidence" value="ECO:0007669"/>
    <property type="project" value="InterPro"/>
</dbReference>
<dbReference type="InterPro" id="IPR036397">
    <property type="entry name" value="RNaseH_sf"/>
</dbReference>
<dbReference type="Proteomes" id="UP000241848">
    <property type="component" value="Unassembled WGS sequence"/>
</dbReference>
<reference evidence="2 3" key="1">
    <citation type="journal article" date="2014" name="BMC Genomics">
        <title>Comparison of environmental and isolate Sulfobacillus genomes reveals diverse carbon, sulfur, nitrogen, and hydrogen metabolisms.</title>
        <authorList>
            <person name="Justice N.B."/>
            <person name="Norman A."/>
            <person name="Brown C.T."/>
            <person name="Singh A."/>
            <person name="Thomas B.C."/>
            <person name="Banfield J.F."/>
        </authorList>
    </citation>
    <scope>NUCLEOTIDE SEQUENCE [LARGE SCALE GENOMIC DNA]</scope>
    <source>
        <strain evidence="2">AMDSBA3</strain>
    </source>
</reference>
<comment type="caution">
    <text evidence="2">The sequence shown here is derived from an EMBL/GenBank/DDBJ whole genome shotgun (WGS) entry which is preliminary data.</text>
</comment>
<dbReference type="PROSITE" id="PS50994">
    <property type="entry name" value="INTEGRASE"/>
    <property type="match status" value="1"/>
</dbReference>
<dbReference type="GO" id="GO:0016787">
    <property type="term" value="F:hydrolase activity"/>
    <property type="evidence" value="ECO:0007669"/>
    <property type="project" value="InterPro"/>
</dbReference>
<dbReference type="SUPFAM" id="SSF53098">
    <property type="entry name" value="Ribonuclease H-like"/>
    <property type="match status" value="1"/>
</dbReference>
<dbReference type="InterPro" id="IPR001584">
    <property type="entry name" value="Integrase_cat-core"/>
</dbReference>
<gene>
    <name evidence="2" type="ORF">C7B45_15410</name>
</gene>
<name>A0A2T2WDM2_9FIRM</name>
<dbReference type="InterPro" id="IPR029058">
    <property type="entry name" value="AB_hydrolase_fold"/>
</dbReference>
<accession>A0A2T2WDM2</accession>
<sequence length="316" mass="35519">YRQVHAALQWEHAEVQVAPISVYRVLNRHGLLGPRMSAQPPHKRRPWVRFERAKPHELWQVDVSYWYIEGWGYYYLHTILDDHSRYVIRSRFYRTYGAVDGIHLLEEALAAVPAADRVGLQLLADHGVTYTAAAFQQACQEAQIALIFASVAHPQTKGKLERWHLVAEKLTPPEPTRGTLLYWRGGGYCMGSAATHRESAGRLARATRTHVWIPECQLAPEHRDAVALNDAGTVYRALLEQGIFQEQLIMGGGLAAALVALRGQGLPMPRGVILLSPWTDSAARCKPAPHVIRGWTRIVFARRRGFTSTGTISKVR</sequence>
<dbReference type="EMBL" id="PXYV01000068">
    <property type="protein sequence ID" value="PSR20341.1"/>
    <property type="molecule type" value="Genomic_DNA"/>
</dbReference>
<feature type="domain" description="Integrase catalytic" evidence="1">
    <location>
        <begin position="51"/>
        <end position="162"/>
    </location>
</feature>
<dbReference type="Gene3D" id="3.40.50.1820">
    <property type="entry name" value="alpha/beta hydrolase"/>
    <property type="match status" value="1"/>
</dbReference>
<proteinExistence type="predicted"/>
<evidence type="ECO:0000259" key="1">
    <source>
        <dbReference type="PROSITE" id="PS50994"/>
    </source>
</evidence>